<keyword evidence="2" id="KW-0560">Oxidoreductase</keyword>
<dbReference type="RefSeq" id="WP_204775915.1">
    <property type="nucleotide sequence ID" value="NZ_JACJJQ010000003.1"/>
</dbReference>
<evidence type="ECO:0000256" key="3">
    <source>
        <dbReference type="RuleBase" id="RU000363"/>
    </source>
</evidence>
<gene>
    <name evidence="4" type="ORF">H5993_01230</name>
</gene>
<dbReference type="Gene3D" id="3.40.50.720">
    <property type="entry name" value="NAD(P)-binding Rossmann-like Domain"/>
    <property type="match status" value="1"/>
</dbReference>
<dbReference type="PROSITE" id="PS00061">
    <property type="entry name" value="ADH_SHORT"/>
    <property type="match status" value="1"/>
</dbReference>
<reference evidence="4 5" key="1">
    <citation type="journal article" date="2021" name="Sci. Rep.">
        <title>The distribution of antibiotic resistance genes in chicken gut microbiota commensals.</title>
        <authorList>
            <person name="Juricova H."/>
            <person name="Matiasovicova J."/>
            <person name="Kubasova T."/>
            <person name="Cejkova D."/>
            <person name="Rychlik I."/>
        </authorList>
    </citation>
    <scope>NUCLEOTIDE SEQUENCE [LARGE SCALE GENOMIC DNA]</scope>
    <source>
        <strain evidence="4 5">An810</strain>
    </source>
</reference>
<accession>A0ABS2EMC8</accession>
<dbReference type="PRINTS" id="PR00081">
    <property type="entry name" value="GDHRDH"/>
</dbReference>
<comment type="similarity">
    <text evidence="1 3">Belongs to the short-chain dehydrogenases/reductases (SDR) family.</text>
</comment>
<dbReference type="PRINTS" id="PR00080">
    <property type="entry name" value="SDRFAMILY"/>
</dbReference>
<evidence type="ECO:0000313" key="4">
    <source>
        <dbReference type="EMBL" id="MBM6753390.1"/>
    </source>
</evidence>
<dbReference type="PANTHER" id="PTHR44196:SF1">
    <property type="entry name" value="DEHYDROGENASE_REDUCTASE SDR FAMILY MEMBER 7B"/>
    <property type="match status" value="1"/>
</dbReference>
<dbReference type="PANTHER" id="PTHR44196">
    <property type="entry name" value="DEHYDROGENASE/REDUCTASE SDR FAMILY MEMBER 7B"/>
    <property type="match status" value="1"/>
</dbReference>
<dbReference type="Proteomes" id="UP000776629">
    <property type="component" value="Unassembled WGS sequence"/>
</dbReference>
<dbReference type="InterPro" id="IPR002347">
    <property type="entry name" value="SDR_fam"/>
</dbReference>
<evidence type="ECO:0000256" key="1">
    <source>
        <dbReference type="ARBA" id="ARBA00006484"/>
    </source>
</evidence>
<keyword evidence="5" id="KW-1185">Reference proteome</keyword>
<dbReference type="SUPFAM" id="SSF51735">
    <property type="entry name" value="NAD(P)-binding Rossmann-fold domains"/>
    <property type="match status" value="1"/>
</dbReference>
<comment type="caution">
    <text evidence="4">The sequence shown here is derived from an EMBL/GenBank/DDBJ whole genome shotgun (WGS) entry which is preliminary data.</text>
</comment>
<evidence type="ECO:0000256" key="2">
    <source>
        <dbReference type="ARBA" id="ARBA00023002"/>
    </source>
</evidence>
<dbReference type="Pfam" id="PF00106">
    <property type="entry name" value="adh_short"/>
    <property type="match status" value="1"/>
</dbReference>
<proteinExistence type="inferred from homology"/>
<evidence type="ECO:0000313" key="5">
    <source>
        <dbReference type="Proteomes" id="UP000776629"/>
    </source>
</evidence>
<protein>
    <submittedName>
        <fullName evidence="4">SDR family NAD(P)-dependent oxidoreductase</fullName>
    </submittedName>
</protein>
<sequence>MMRRLKSLRSLKNKVVLIAGGSGGIGKAIAFEAARRGAIVIVCAKKGTRLKQIASRCMILSGRPAFSFALDLTDPDEIDHVLDLVRHEVGEIDVLINAAGAGELVEVTKQPRSSMAEMVNVNLLAAMYLSRSVAKQMMDQGYGAIINIASLGGKIPIPGSAVYSASKAGLIHFSNILRMEVADYGVQVLTVNPGPVKTSFYDSADPSHRFVAHFPAWMFITPETLAKQIWDSVGYKRREINVPAYTAQLSWLYQMVPGLGDWAIKKFFDYQQNKQNL</sequence>
<dbReference type="PIRSF" id="PIRSF000126">
    <property type="entry name" value="11-beta-HSD1"/>
    <property type="match status" value="1"/>
</dbReference>
<dbReference type="InterPro" id="IPR020904">
    <property type="entry name" value="Sc_DH/Rdtase_CS"/>
</dbReference>
<organism evidence="4 5">
    <name type="scientific">Limosilactobacillus alvi</name>
    <dbReference type="NCBI Taxonomy" id="990412"/>
    <lineage>
        <taxon>Bacteria</taxon>
        <taxon>Bacillati</taxon>
        <taxon>Bacillota</taxon>
        <taxon>Bacilli</taxon>
        <taxon>Lactobacillales</taxon>
        <taxon>Lactobacillaceae</taxon>
        <taxon>Limosilactobacillus</taxon>
    </lineage>
</organism>
<name>A0ABS2EMC8_9LACO</name>
<dbReference type="InterPro" id="IPR036291">
    <property type="entry name" value="NAD(P)-bd_dom_sf"/>
</dbReference>
<dbReference type="EMBL" id="JACJJQ010000003">
    <property type="protein sequence ID" value="MBM6753390.1"/>
    <property type="molecule type" value="Genomic_DNA"/>
</dbReference>